<dbReference type="RefSeq" id="WP_116573019.1">
    <property type="nucleotide sequence ID" value="NZ_QDGZ01000006.1"/>
</dbReference>
<keyword evidence="1" id="KW-0805">Transcription regulation</keyword>
<dbReference type="InterPro" id="IPR036388">
    <property type="entry name" value="WH-like_DNA-bd_sf"/>
</dbReference>
<accession>A0A2T8F8A2</accession>
<dbReference type="InterPro" id="IPR029016">
    <property type="entry name" value="GAF-like_dom_sf"/>
</dbReference>
<dbReference type="PANTHER" id="PTHR44688:SF16">
    <property type="entry name" value="DNA-BINDING TRANSCRIPTIONAL ACTIVATOR DEVR_DOSR"/>
    <property type="match status" value="1"/>
</dbReference>
<dbReference type="Proteomes" id="UP000246018">
    <property type="component" value="Unassembled WGS sequence"/>
</dbReference>
<dbReference type="CDD" id="cd06170">
    <property type="entry name" value="LuxR_C_like"/>
    <property type="match status" value="1"/>
</dbReference>
<evidence type="ECO:0000256" key="3">
    <source>
        <dbReference type="ARBA" id="ARBA00023163"/>
    </source>
</evidence>
<dbReference type="SUPFAM" id="SSF46894">
    <property type="entry name" value="C-terminal effector domain of the bipartite response regulators"/>
    <property type="match status" value="1"/>
</dbReference>
<dbReference type="EMBL" id="QDGZ01000006">
    <property type="protein sequence ID" value="PVG81951.1"/>
    <property type="molecule type" value="Genomic_DNA"/>
</dbReference>
<sequence length="283" mass="30139">MEAARAEAGTEAAISRALSALRARAGMDVAFGAKVNADGRAMRILQISGGLTQSLPGLTIASGAGLGGKALALGQPTRVRDYLVARGITHNYDHAVEPERLRTVAALPLRVANVPRYVVYLASRTPVELGDRWLDGLAPLLRDLERELAVQEELNRRLRLMPAPTRERPALSAGELREIAGELAALAGEVHDEALRARLQALHIRVAPDERLPLAQQPHGTLTPREIAVLEQVAAGCSNAAAAEQLGLLPNTVKSYLKSAMRKLGASNRVQAIVAARAAGLIR</sequence>
<dbReference type="PROSITE" id="PS50043">
    <property type="entry name" value="HTH_LUXR_2"/>
    <property type="match status" value="1"/>
</dbReference>
<comment type="caution">
    <text evidence="5">The sequence shown here is derived from an EMBL/GenBank/DDBJ whole genome shotgun (WGS) entry which is preliminary data.</text>
</comment>
<reference evidence="5 6" key="1">
    <citation type="submission" date="2018-04" db="EMBL/GenBank/DDBJ databases">
        <title>Genome of Nocardioides gansuensis WSJ-1.</title>
        <authorList>
            <person name="Wu S."/>
            <person name="Wang G."/>
        </authorList>
    </citation>
    <scope>NUCLEOTIDE SEQUENCE [LARGE SCALE GENOMIC DNA]</scope>
    <source>
        <strain evidence="5 6">WSJ-1</strain>
    </source>
</reference>
<evidence type="ECO:0000256" key="1">
    <source>
        <dbReference type="ARBA" id="ARBA00023015"/>
    </source>
</evidence>
<dbReference type="OrthoDB" id="4069167at2"/>
<dbReference type="GO" id="GO:0003677">
    <property type="term" value="F:DNA binding"/>
    <property type="evidence" value="ECO:0007669"/>
    <property type="project" value="UniProtKB-KW"/>
</dbReference>
<proteinExistence type="predicted"/>
<evidence type="ECO:0000256" key="2">
    <source>
        <dbReference type="ARBA" id="ARBA00023125"/>
    </source>
</evidence>
<dbReference type="Gene3D" id="1.10.10.10">
    <property type="entry name" value="Winged helix-like DNA-binding domain superfamily/Winged helix DNA-binding domain"/>
    <property type="match status" value="1"/>
</dbReference>
<keyword evidence="3" id="KW-0804">Transcription</keyword>
<dbReference type="AlphaFoldDB" id="A0A2T8F8A2"/>
<dbReference type="PANTHER" id="PTHR44688">
    <property type="entry name" value="DNA-BINDING TRANSCRIPTIONAL ACTIVATOR DEVR_DOSR"/>
    <property type="match status" value="1"/>
</dbReference>
<dbReference type="SMART" id="SM00421">
    <property type="entry name" value="HTH_LUXR"/>
    <property type="match status" value="1"/>
</dbReference>
<keyword evidence="6" id="KW-1185">Reference proteome</keyword>
<dbReference type="SUPFAM" id="SSF55781">
    <property type="entry name" value="GAF domain-like"/>
    <property type="match status" value="1"/>
</dbReference>
<dbReference type="GO" id="GO:0006355">
    <property type="term" value="P:regulation of DNA-templated transcription"/>
    <property type="evidence" value="ECO:0007669"/>
    <property type="project" value="InterPro"/>
</dbReference>
<gene>
    <name evidence="5" type="ORF">DDE18_14710</name>
</gene>
<evidence type="ECO:0000313" key="5">
    <source>
        <dbReference type="EMBL" id="PVG81951.1"/>
    </source>
</evidence>
<keyword evidence="2" id="KW-0238">DNA-binding</keyword>
<evidence type="ECO:0000259" key="4">
    <source>
        <dbReference type="PROSITE" id="PS50043"/>
    </source>
</evidence>
<protein>
    <submittedName>
        <fullName evidence="5">LuxR family transcriptional regulator</fullName>
    </submittedName>
</protein>
<dbReference type="PRINTS" id="PR00038">
    <property type="entry name" value="HTHLUXR"/>
</dbReference>
<dbReference type="InterPro" id="IPR000792">
    <property type="entry name" value="Tscrpt_reg_LuxR_C"/>
</dbReference>
<evidence type="ECO:0000313" key="6">
    <source>
        <dbReference type="Proteomes" id="UP000246018"/>
    </source>
</evidence>
<dbReference type="Pfam" id="PF00196">
    <property type="entry name" value="GerE"/>
    <property type="match status" value="1"/>
</dbReference>
<name>A0A2T8F8A2_9ACTN</name>
<dbReference type="InterPro" id="IPR016032">
    <property type="entry name" value="Sig_transdc_resp-reg_C-effctor"/>
</dbReference>
<organism evidence="5 6">
    <name type="scientific">Nocardioides gansuensis</name>
    <dbReference type="NCBI Taxonomy" id="2138300"/>
    <lineage>
        <taxon>Bacteria</taxon>
        <taxon>Bacillati</taxon>
        <taxon>Actinomycetota</taxon>
        <taxon>Actinomycetes</taxon>
        <taxon>Propionibacteriales</taxon>
        <taxon>Nocardioidaceae</taxon>
        <taxon>Nocardioides</taxon>
    </lineage>
</organism>
<dbReference type="Gene3D" id="3.30.450.40">
    <property type="match status" value="1"/>
</dbReference>
<feature type="domain" description="HTH luxR-type" evidence="4">
    <location>
        <begin position="215"/>
        <end position="280"/>
    </location>
</feature>